<gene>
    <name evidence="1" type="ORF">Godav_024086</name>
</gene>
<dbReference type="AlphaFoldDB" id="A0A7J8SVG8"/>
<dbReference type="EMBL" id="JABFAC010000011">
    <property type="protein sequence ID" value="MBA0629546.1"/>
    <property type="molecule type" value="Genomic_DNA"/>
</dbReference>
<dbReference type="Proteomes" id="UP000593561">
    <property type="component" value="Unassembled WGS sequence"/>
</dbReference>
<accession>A0A7J8SVG8</accession>
<comment type="caution">
    <text evidence="1">The sequence shown here is derived from an EMBL/GenBank/DDBJ whole genome shotgun (WGS) entry which is preliminary data.</text>
</comment>
<protein>
    <submittedName>
        <fullName evidence="1">Uncharacterized protein</fullName>
    </submittedName>
</protein>
<proteinExistence type="predicted"/>
<name>A0A7J8SVG8_GOSDV</name>
<reference evidence="1 2" key="1">
    <citation type="journal article" date="2019" name="Genome Biol. Evol.">
        <title>Insights into the evolution of the New World diploid cottons (Gossypium, subgenus Houzingenia) based on genome sequencing.</title>
        <authorList>
            <person name="Grover C.E."/>
            <person name="Arick M.A. 2nd"/>
            <person name="Thrash A."/>
            <person name="Conover J.L."/>
            <person name="Sanders W.S."/>
            <person name="Peterson D.G."/>
            <person name="Frelichowski J.E."/>
            <person name="Scheffler J.A."/>
            <person name="Scheffler B.E."/>
            <person name="Wendel J.F."/>
        </authorList>
    </citation>
    <scope>NUCLEOTIDE SEQUENCE [LARGE SCALE GENOMIC DNA]</scope>
    <source>
        <strain evidence="1">27</strain>
        <tissue evidence="1">Leaf</tissue>
    </source>
</reference>
<organism evidence="1 2">
    <name type="scientific">Gossypium davidsonii</name>
    <name type="common">Davidson's cotton</name>
    <name type="synonym">Gossypium klotzschianum subsp. davidsonii</name>
    <dbReference type="NCBI Taxonomy" id="34287"/>
    <lineage>
        <taxon>Eukaryota</taxon>
        <taxon>Viridiplantae</taxon>
        <taxon>Streptophyta</taxon>
        <taxon>Embryophyta</taxon>
        <taxon>Tracheophyta</taxon>
        <taxon>Spermatophyta</taxon>
        <taxon>Magnoliopsida</taxon>
        <taxon>eudicotyledons</taxon>
        <taxon>Gunneridae</taxon>
        <taxon>Pentapetalae</taxon>
        <taxon>rosids</taxon>
        <taxon>malvids</taxon>
        <taxon>Malvales</taxon>
        <taxon>Malvaceae</taxon>
        <taxon>Malvoideae</taxon>
        <taxon>Gossypium</taxon>
    </lineage>
</organism>
<evidence type="ECO:0000313" key="2">
    <source>
        <dbReference type="Proteomes" id="UP000593561"/>
    </source>
</evidence>
<sequence>MMESDNLVAMNTISGQSEVGLNLVLIIENTSKELTYKGIIYSMLNEYNCRLYDSFK</sequence>
<keyword evidence="2" id="KW-1185">Reference proteome</keyword>
<evidence type="ECO:0000313" key="1">
    <source>
        <dbReference type="EMBL" id="MBA0629546.1"/>
    </source>
</evidence>